<evidence type="ECO:0000256" key="1">
    <source>
        <dbReference type="SAM" id="SignalP"/>
    </source>
</evidence>
<comment type="caution">
    <text evidence="3">The sequence shown here is derived from an EMBL/GenBank/DDBJ whole genome shotgun (WGS) entry which is preliminary data.</text>
</comment>
<dbReference type="PANTHER" id="PTHR36919:SF2">
    <property type="entry name" value="BLL6627 PROTEIN"/>
    <property type="match status" value="1"/>
</dbReference>
<feature type="chain" id="PRO_5024374776" evidence="1">
    <location>
        <begin position="28"/>
        <end position="149"/>
    </location>
</feature>
<sequence length="149" mass="16325">MALLLSPAQAGYRAALLLAATAWPLAAASVQAPNPAGIWLHDEGQYKIQVSQHAGRWRATILVIGPGVPPKDTQNPDLRLRGRDIVGTDMFWNLRWNPGEGKFTGGTLYASRFGKHIPATAWLDDANTLRVQGRVLLMTRTLTFKRTAP</sequence>
<dbReference type="Proteomes" id="UP000305517">
    <property type="component" value="Unassembled WGS sequence"/>
</dbReference>
<protein>
    <submittedName>
        <fullName evidence="3">DUF2147 domain-containing protein</fullName>
    </submittedName>
</protein>
<feature type="domain" description="DUF2147" evidence="2">
    <location>
        <begin position="37"/>
        <end position="146"/>
    </location>
</feature>
<evidence type="ECO:0000259" key="2">
    <source>
        <dbReference type="Pfam" id="PF09917"/>
    </source>
</evidence>
<dbReference type="Pfam" id="PF09917">
    <property type="entry name" value="DUF2147"/>
    <property type="match status" value="1"/>
</dbReference>
<keyword evidence="4" id="KW-1185">Reference proteome</keyword>
<dbReference type="PANTHER" id="PTHR36919">
    <property type="entry name" value="BLR1215 PROTEIN"/>
    <property type="match status" value="1"/>
</dbReference>
<evidence type="ECO:0000313" key="4">
    <source>
        <dbReference type="Proteomes" id="UP000305517"/>
    </source>
</evidence>
<accession>A0A5R8WJ20</accession>
<dbReference type="InterPro" id="IPR019223">
    <property type="entry name" value="DUF2147"/>
</dbReference>
<dbReference type="RefSeq" id="WP_138082019.1">
    <property type="nucleotide sequence ID" value="NZ_VAJM01000018.1"/>
</dbReference>
<proteinExistence type="predicted"/>
<evidence type="ECO:0000313" key="3">
    <source>
        <dbReference type="EMBL" id="TLM88477.1"/>
    </source>
</evidence>
<dbReference type="Gene3D" id="2.40.128.520">
    <property type="match status" value="1"/>
</dbReference>
<dbReference type="OrthoDB" id="9814399at2"/>
<organism evidence="3 4">
    <name type="scientific">Hymenobacter jeollabukensis</name>
    <dbReference type="NCBI Taxonomy" id="2025313"/>
    <lineage>
        <taxon>Bacteria</taxon>
        <taxon>Pseudomonadati</taxon>
        <taxon>Bacteroidota</taxon>
        <taxon>Cytophagia</taxon>
        <taxon>Cytophagales</taxon>
        <taxon>Hymenobacteraceae</taxon>
        <taxon>Hymenobacter</taxon>
    </lineage>
</organism>
<reference evidence="3 4" key="1">
    <citation type="submission" date="2019-05" db="EMBL/GenBank/DDBJ databases">
        <title>Hymenobacter edaphi sp. nov., isolated from abandoned arsenic-contaminated farmland soil.</title>
        <authorList>
            <person name="Nie L."/>
        </authorList>
    </citation>
    <scope>NUCLEOTIDE SEQUENCE [LARGE SCALE GENOMIC DNA]</scope>
    <source>
        <strain evidence="3 4">1-3-3-8</strain>
    </source>
</reference>
<dbReference type="EMBL" id="VAJM01000018">
    <property type="protein sequence ID" value="TLM88477.1"/>
    <property type="molecule type" value="Genomic_DNA"/>
</dbReference>
<keyword evidence="1" id="KW-0732">Signal</keyword>
<dbReference type="AlphaFoldDB" id="A0A5R8WJ20"/>
<name>A0A5R8WJ20_9BACT</name>
<gene>
    <name evidence="3" type="ORF">FDY95_24250</name>
</gene>
<feature type="signal peptide" evidence="1">
    <location>
        <begin position="1"/>
        <end position="27"/>
    </location>
</feature>